<comment type="caution">
    <text evidence="1">The sequence shown here is derived from an EMBL/GenBank/DDBJ whole genome shotgun (WGS) entry which is preliminary data.</text>
</comment>
<keyword evidence="2" id="KW-1185">Reference proteome</keyword>
<gene>
    <name evidence="1" type="ORF">HPB47_022418</name>
</gene>
<protein>
    <submittedName>
        <fullName evidence="1">Uncharacterized protein</fullName>
    </submittedName>
</protein>
<sequence>MPRDGRLFTRRRRRAAFPGMAFRRATAEPSGQGRPRVVVVGACRRPLRRTEGLLKVAEPGRGGPPPPEKRLLRRRARGAEAEATLGAGPTGVSIAWWWAVHAACNASQTVLGLTLDACALRLVQCTHPSKHDGRQPERAVGWAPDALGFVPYRSKPAPPRDAILVNYGPSLFLPPQRESASIRAASDRNSAAEYLLLAEVAPVAELRETTSPRLSKRTEAETRRGACVVVTGERLESKVRSRVREREVFQWFEAAQAKPTLLVYSKNKQLIAAETLLYDNSLGSRLLFEARAGALRTLVYRERFDPKVVSTMCRACREEPETVEHLVLYSTQHHREQPPVTEDSEAPSLFQKEGYIRKRNALYTTESPLTLF</sequence>
<organism evidence="1 2">
    <name type="scientific">Ixodes persulcatus</name>
    <name type="common">Taiga tick</name>
    <dbReference type="NCBI Taxonomy" id="34615"/>
    <lineage>
        <taxon>Eukaryota</taxon>
        <taxon>Metazoa</taxon>
        <taxon>Ecdysozoa</taxon>
        <taxon>Arthropoda</taxon>
        <taxon>Chelicerata</taxon>
        <taxon>Arachnida</taxon>
        <taxon>Acari</taxon>
        <taxon>Parasitiformes</taxon>
        <taxon>Ixodida</taxon>
        <taxon>Ixodoidea</taxon>
        <taxon>Ixodidae</taxon>
        <taxon>Ixodinae</taxon>
        <taxon>Ixodes</taxon>
    </lineage>
</organism>
<proteinExistence type="predicted"/>
<name>A0AC60Q9S8_IXOPE</name>
<dbReference type="Proteomes" id="UP000805193">
    <property type="component" value="Unassembled WGS sequence"/>
</dbReference>
<reference evidence="1 2" key="1">
    <citation type="journal article" date="2020" name="Cell">
        <title>Large-Scale Comparative Analyses of Tick Genomes Elucidate Their Genetic Diversity and Vector Capacities.</title>
        <authorList>
            <consortium name="Tick Genome and Microbiome Consortium (TIGMIC)"/>
            <person name="Jia N."/>
            <person name="Wang J."/>
            <person name="Shi W."/>
            <person name="Du L."/>
            <person name="Sun Y."/>
            <person name="Zhan W."/>
            <person name="Jiang J.F."/>
            <person name="Wang Q."/>
            <person name="Zhang B."/>
            <person name="Ji P."/>
            <person name="Bell-Sakyi L."/>
            <person name="Cui X.M."/>
            <person name="Yuan T.T."/>
            <person name="Jiang B.G."/>
            <person name="Yang W.F."/>
            <person name="Lam T.T."/>
            <person name="Chang Q.C."/>
            <person name="Ding S.J."/>
            <person name="Wang X.J."/>
            <person name="Zhu J.G."/>
            <person name="Ruan X.D."/>
            <person name="Zhao L."/>
            <person name="Wei J.T."/>
            <person name="Ye R.Z."/>
            <person name="Que T.C."/>
            <person name="Du C.H."/>
            <person name="Zhou Y.H."/>
            <person name="Cheng J.X."/>
            <person name="Dai P.F."/>
            <person name="Guo W.B."/>
            <person name="Han X.H."/>
            <person name="Huang E.J."/>
            <person name="Li L.F."/>
            <person name="Wei W."/>
            <person name="Gao Y.C."/>
            <person name="Liu J.Z."/>
            <person name="Shao H.Z."/>
            <person name="Wang X."/>
            <person name="Wang C.C."/>
            <person name="Yang T.C."/>
            <person name="Huo Q.B."/>
            <person name="Li W."/>
            <person name="Chen H.Y."/>
            <person name="Chen S.E."/>
            <person name="Zhou L.G."/>
            <person name="Ni X.B."/>
            <person name="Tian J.H."/>
            <person name="Sheng Y."/>
            <person name="Liu T."/>
            <person name="Pan Y.S."/>
            <person name="Xia L.Y."/>
            <person name="Li J."/>
            <person name="Zhao F."/>
            <person name="Cao W.C."/>
        </authorList>
    </citation>
    <scope>NUCLEOTIDE SEQUENCE [LARGE SCALE GENOMIC DNA]</scope>
    <source>
        <strain evidence="1">Iper-2018</strain>
    </source>
</reference>
<dbReference type="EMBL" id="JABSTQ010009294">
    <property type="protein sequence ID" value="KAG0430736.1"/>
    <property type="molecule type" value="Genomic_DNA"/>
</dbReference>
<evidence type="ECO:0000313" key="2">
    <source>
        <dbReference type="Proteomes" id="UP000805193"/>
    </source>
</evidence>
<evidence type="ECO:0000313" key="1">
    <source>
        <dbReference type="EMBL" id="KAG0430736.1"/>
    </source>
</evidence>
<accession>A0AC60Q9S8</accession>